<sequence length="254" mass="26489">MKFSTFISLLLGGLLQGSAVAATTFFTDLSQNFSGGDISYSSPEDDSVNGFAAGAISSAVTTGGERHPSSITLSLNLSAMRSAIHEADFFNILLVDLRISENSTSGSIGLMLTADGLKFAYQGSVWSPGASAYLSLESLANLSYTVEETDYVTLTLVAAVQSDGAKGTKVVDDKGNGVPCNNGRNFAYTDLTTSQNYQTVLVNTDYVTGMGITPGVATPEEIVAATRSLAVPEPATASLSLLGLAALMVRRRRA</sequence>
<dbReference type="RefSeq" id="WP_012421005.1">
    <property type="nucleotide sequence ID" value="NC_010655.1"/>
</dbReference>
<name>B2UNS5_AKKM8</name>
<evidence type="ECO:0000313" key="3">
    <source>
        <dbReference type="Proteomes" id="UP000001031"/>
    </source>
</evidence>
<proteinExistence type="predicted"/>
<dbReference type="InterPro" id="IPR013424">
    <property type="entry name" value="Ice-binding_C"/>
</dbReference>
<feature type="chain" id="PRO_5002783682" description="PEP-CTERM protein-sorting domain-containing protein" evidence="1">
    <location>
        <begin position="22"/>
        <end position="254"/>
    </location>
</feature>
<gene>
    <name evidence="2" type="ordered locus">Amuc_1978</name>
</gene>
<organism evidence="2 3">
    <name type="scientific">Akkermansia muciniphila (strain ATCC BAA-835 / DSM 22959 / JCM 33894 / BCRC 81048 / CCUG 64013 / CIP 107961 / Muc)</name>
    <dbReference type="NCBI Taxonomy" id="349741"/>
    <lineage>
        <taxon>Bacteria</taxon>
        <taxon>Pseudomonadati</taxon>
        <taxon>Verrucomicrobiota</taxon>
        <taxon>Verrucomicrobiia</taxon>
        <taxon>Verrucomicrobiales</taxon>
        <taxon>Akkermansiaceae</taxon>
        <taxon>Akkermansia</taxon>
    </lineage>
</organism>
<evidence type="ECO:0000256" key="1">
    <source>
        <dbReference type="SAM" id="SignalP"/>
    </source>
</evidence>
<dbReference type="KEGG" id="amu:Amuc_1978"/>
<dbReference type="HOGENOM" id="CLU_1092535_0_0_0"/>
<reference evidence="3" key="1">
    <citation type="journal article" date="2011" name="PLoS ONE">
        <title>The genome of Akkermansia muciniphila, a dedicated intestinal mucin degrader, and its use in exploring intestinal metagenomes.</title>
        <authorList>
            <person name="van Passel M.W."/>
            <person name="Kant R."/>
            <person name="Zoetendal E.G."/>
            <person name="Plugge C.M."/>
            <person name="Derrien M."/>
            <person name="Malfatti S.A."/>
            <person name="Chain P.S."/>
            <person name="Woyke T."/>
            <person name="Palva A."/>
            <person name="de Vos W.M."/>
            <person name="Smidt H."/>
        </authorList>
    </citation>
    <scope>NUCLEOTIDE SEQUENCE [LARGE SCALE GENOMIC DNA]</scope>
    <source>
        <strain evidence="3">ATCC BAA-835 / DSM 22959 / JCM 33894 / BCRC 81048 / CCUG 64013 / CIP 107961 / Muc</strain>
    </source>
</reference>
<accession>B2UNS5</accession>
<protein>
    <recommendedName>
        <fullName evidence="4">PEP-CTERM protein-sorting domain-containing protein</fullName>
    </recommendedName>
</protein>
<evidence type="ECO:0008006" key="4">
    <source>
        <dbReference type="Google" id="ProtNLM"/>
    </source>
</evidence>
<keyword evidence="3" id="KW-1185">Reference proteome</keyword>
<feature type="signal peptide" evidence="1">
    <location>
        <begin position="1"/>
        <end position="21"/>
    </location>
</feature>
<dbReference type="PaxDb" id="349741-Amuc_1978"/>
<dbReference type="EMBL" id="CP001071">
    <property type="protein sequence ID" value="ACD05791.1"/>
    <property type="molecule type" value="Genomic_DNA"/>
</dbReference>
<dbReference type="NCBIfam" id="TIGR02595">
    <property type="entry name" value="PEP_CTERM"/>
    <property type="match status" value="1"/>
</dbReference>
<evidence type="ECO:0000313" key="2">
    <source>
        <dbReference type="EMBL" id="ACD05791.1"/>
    </source>
</evidence>
<dbReference type="STRING" id="349741.Amuc_1978"/>
<dbReference type="Proteomes" id="UP000001031">
    <property type="component" value="Chromosome"/>
</dbReference>
<keyword evidence="1" id="KW-0732">Signal</keyword>
<dbReference type="AlphaFoldDB" id="B2UNS5"/>